<accession>A0A1B2HNC8</accession>
<dbReference type="GO" id="GO:0008395">
    <property type="term" value="F:steroid hydroxylase activity"/>
    <property type="evidence" value="ECO:0007669"/>
    <property type="project" value="TreeGrafter"/>
</dbReference>
<keyword evidence="5 7" id="KW-0408">Iron</keyword>
<gene>
    <name evidence="8" type="ORF">BBK82_27255</name>
</gene>
<proteinExistence type="inferred from homology"/>
<dbReference type="SUPFAM" id="SSF48264">
    <property type="entry name" value="Cytochrome P450"/>
    <property type="match status" value="1"/>
</dbReference>
<reference evidence="8 9" key="1">
    <citation type="submission" date="2016-07" db="EMBL/GenBank/DDBJ databases">
        <title>Complete genome sequence of the Lentzea guizhouensis DHS C013.</title>
        <authorList>
            <person name="Cao C."/>
        </authorList>
    </citation>
    <scope>NUCLEOTIDE SEQUENCE [LARGE SCALE GENOMIC DNA]</scope>
    <source>
        <strain evidence="8 9">DHS C013</strain>
    </source>
</reference>
<dbReference type="GO" id="GO:0020037">
    <property type="term" value="F:heme binding"/>
    <property type="evidence" value="ECO:0007669"/>
    <property type="project" value="InterPro"/>
</dbReference>
<keyword evidence="6 7" id="KW-0503">Monooxygenase</keyword>
<keyword evidence="3 7" id="KW-0479">Metal-binding</keyword>
<evidence type="ECO:0000256" key="4">
    <source>
        <dbReference type="ARBA" id="ARBA00023002"/>
    </source>
</evidence>
<dbReference type="PROSITE" id="PS00086">
    <property type="entry name" value="CYTOCHROME_P450"/>
    <property type="match status" value="1"/>
</dbReference>
<dbReference type="GO" id="GO:0005506">
    <property type="term" value="F:iron ion binding"/>
    <property type="evidence" value="ECO:0007669"/>
    <property type="project" value="InterPro"/>
</dbReference>
<dbReference type="InterPro" id="IPR002397">
    <property type="entry name" value="Cyt_P450_B"/>
</dbReference>
<dbReference type="GO" id="GO:0036199">
    <property type="term" value="F:cholest-4-en-3-one 26-monooxygenase activity"/>
    <property type="evidence" value="ECO:0007669"/>
    <property type="project" value="TreeGrafter"/>
</dbReference>
<comment type="similarity">
    <text evidence="1 7">Belongs to the cytochrome P450 family.</text>
</comment>
<evidence type="ECO:0000256" key="3">
    <source>
        <dbReference type="ARBA" id="ARBA00022723"/>
    </source>
</evidence>
<dbReference type="OrthoDB" id="4156795at2"/>
<dbReference type="PRINTS" id="PR00359">
    <property type="entry name" value="BP450"/>
</dbReference>
<dbReference type="InterPro" id="IPR017972">
    <property type="entry name" value="Cyt_P450_CS"/>
</dbReference>
<dbReference type="GO" id="GO:0006707">
    <property type="term" value="P:cholesterol catabolic process"/>
    <property type="evidence" value="ECO:0007669"/>
    <property type="project" value="TreeGrafter"/>
</dbReference>
<evidence type="ECO:0000256" key="1">
    <source>
        <dbReference type="ARBA" id="ARBA00010617"/>
    </source>
</evidence>
<dbReference type="CDD" id="cd20625">
    <property type="entry name" value="CYP164-like"/>
    <property type="match status" value="1"/>
</dbReference>
<dbReference type="Gene3D" id="1.10.630.10">
    <property type="entry name" value="Cytochrome P450"/>
    <property type="match status" value="1"/>
</dbReference>
<organism evidence="8 9">
    <name type="scientific">Lentzea guizhouensis</name>
    <dbReference type="NCBI Taxonomy" id="1586287"/>
    <lineage>
        <taxon>Bacteria</taxon>
        <taxon>Bacillati</taxon>
        <taxon>Actinomycetota</taxon>
        <taxon>Actinomycetes</taxon>
        <taxon>Pseudonocardiales</taxon>
        <taxon>Pseudonocardiaceae</taxon>
        <taxon>Lentzea</taxon>
    </lineage>
</organism>
<evidence type="ECO:0000256" key="2">
    <source>
        <dbReference type="ARBA" id="ARBA00022617"/>
    </source>
</evidence>
<dbReference type="InterPro" id="IPR001128">
    <property type="entry name" value="Cyt_P450"/>
</dbReference>
<dbReference type="PANTHER" id="PTHR46696">
    <property type="entry name" value="P450, PUTATIVE (EUROFUNG)-RELATED"/>
    <property type="match status" value="1"/>
</dbReference>
<dbReference type="KEGG" id="led:BBK82_27255"/>
<evidence type="ECO:0000256" key="6">
    <source>
        <dbReference type="ARBA" id="ARBA00023033"/>
    </source>
</evidence>
<sequence>MPSSLKTTVQFFALRSLVRGYALIGDPYAGVMASPPDRDPYSMYEKVRAKGDMVRSKMGAYVTPSRALCDSVLRDPRFVTATFDEASMIPITLVKDGEKIVNPVQDSFLMKNPPDHTRLRKLVQPFFTPRALKDRTASIQKIVTSYLDRLDDRFDVVAEFASQVPIQVIADLLGVPDDDKALFARWGSSLAETLDGVWSHKQLKNLHATIVEYNDFIDGLMDERRRDPKDDIVSHLVTQHEDLSREDLVATTGLLLFAGFETTVNLISNGVLKAFENPHTVAPLAQSPEYAEGFVEEVLRLDPPVQYTIRWPKERLELAGVSLPKGMPVMLLLAAANRDPRVFSDPLKFDPTRSNAREHLAFSAGIHYCIGAGLSRIEGAVALHELFKRFPNLAQDGPMARRRSKLIRGALRLPVRANEPKRSLAVKST</sequence>
<evidence type="ECO:0000313" key="9">
    <source>
        <dbReference type="Proteomes" id="UP000093053"/>
    </source>
</evidence>
<dbReference type="PANTHER" id="PTHR46696:SF4">
    <property type="entry name" value="BIOTIN BIOSYNTHESIS CYTOCHROME P450"/>
    <property type="match status" value="1"/>
</dbReference>
<evidence type="ECO:0000313" key="8">
    <source>
        <dbReference type="EMBL" id="ANZ39216.1"/>
    </source>
</evidence>
<dbReference type="Pfam" id="PF00067">
    <property type="entry name" value="p450"/>
    <property type="match status" value="2"/>
</dbReference>
<name>A0A1B2HNC8_9PSEU</name>
<protein>
    <submittedName>
        <fullName evidence="8">Cytochrome</fullName>
    </submittedName>
</protein>
<dbReference type="FunFam" id="1.10.630.10:FF:000018">
    <property type="entry name" value="Cytochrome P450 monooxygenase"/>
    <property type="match status" value="1"/>
</dbReference>
<keyword evidence="9" id="KW-1185">Reference proteome</keyword>
<dbReference type="InterPro" id="IPR036396">
    <property type="entry name" value="Cyt_P450_sf"/>
</dbReference>
<keyword evidence="2 7" id="KW-0349">Heme</keyword>
<dbReference type="STRING" id="1586287.BBK82_27255"/>
<dbReference type="Proteomes" id="UP000093053">
    <property type="component" value="Chromosome"/>
</dbReference>
<evidence type="ECO:0000256" key="7">
    <source>
        <dbReference type="RuleBase" id="RU000461"/>
    </source>
</evidence>
<evidence type="ECO:0000256" key="5">
    <source>
        <dbReference type="ARBA" id="ARBA00023004"/>
    </source>
</evidence>
<keyword evidence="4 7" id="KW-0560">Oxidoreductase</keyword>
<dbReference type="AlphaFoldDB" id="A0A1B2HNC8"/>
<dbReference type="EMBL" id="CP016793">
    <property type="protein sequence ID" value="ANZ39216.1"/>
    <property type="molecule type" value="Genomic_DNA"/>
</dbReference>
<dbReference type="RefSeq" id="WP_065917558.1">
    <property type="nucleotide sequence ID" value="NZ_CP016793.1"/>
</dbReference>